<organism evidence="1 2">
    <name type="scientific">Coptotermes formosanus</name>
    <name type="common">Formosan subterranean termite</name>
    <dbReference type="NCBI Taxonomy" id="36987"/>
    <lineage>
        <taxon>Eukaryota</taxon>
        <taxon>Metazoa</taxon>
        <taxon>Ecdysozoa</taxon>
        <taxon>Arthropoda</taxon>
        <taxon>Hexapoda</taxon>
        <taxon>Insecta</taxon>
        <taxon>Pterygota</taxon>
        <taxon>Neoptera</taxon>
        <taxon>Polyneoptera</taxon>
        <taxon>Dictyoptera</taxon>
        <taxon>Blattodea</taxon>
        <taxon>Blattoidea</taxon>
        <taxon>Termitoidae</taxon>
        <taxon>Rhinotermitidae</taxon>
        <taxon>Coptotermes</taxon>
    </lineage>
</organism>
<dbReference type="InParanoid" id="A0A6L2PED4"/>
<accession>A0A6L2PED4</accession>
<name>A0A6L2PED4_COPFO</name>
<evidence type="ECO:0000313" key="2">
    <source>
        <dbReference type="Proteomes" id="UP000502823"/>
    </source>
</evidence>
<dbReference type="GO" id="GO:0005886">
    <property type="term" value="C:plasma membrane"/>
    <property type="evidence" value="ECO:0007669"/>
    <property type="project" value="TreeGrafter"/>
</dbReference>
<dbReference type="Proteomes" id="UP000502823">
    <property type="component" value="Unassembled WGS sequence"/>
</dbReference>
<dbReference type="AlphaFoldDB" id="A0A6L2PED4"/>
<keyword evidence="2" id="KW-1185">Reference proteome</keyword>
<dbReference type="PANTHER" id="PTHR15937">
    <property type="entry name" value="TRANSMEMBRANE 7 SUPERFAMILY MEMBER 3"/>
    <property type="match status" value="1"/>
</dbReference>
<reference evidence="2" key="1">
    <citation type="submission" date="2020-01" db="EMBL/GenBank/DDBJ databases">
        <title>Draft genome sequence of the Termite Coptotermes fromosanus.</title>
        <authorList>
            <person name="Itakura S."/>
            <person name="Yosikawa Y."/>
            <person name="Umezawa K."/>
        </authorList>
    </citation>
    <scope>NUCLEOTIDE SEQUENCE [LARGE SCALE GENOMIC DNA]</scope>
</reference>
<dbReference type="PANTHER" id="PTHR15937:SF3">
    <property type="entry name" value="TRANSMEMBRANE 7 SUPERFAMILY MEMBER 3"/>
    <property type="match status" value="1"/>
</dbReference>
<sequence>MKIPETVRFIIVQTHAFQFNVTLSYNDILNPHSFINGTNLGLVQLIDENQTDAKFYIRNENTRPNVSVLITVQGYGEEAPVPGGCNMEFSVEIAPYLITTFTESVILVDSQPASAPVPRKKPAPPCESQPVKHDMYHMFLPERDFSSETYFDALLKMMTVQDIQLNGKKVLEPLEGSQMRRIYSAYPGTGSVYSVIAKSGKSAVAYVPSLTYACSTVYWTDTCDVLMFYDVVAVNKVQLKNGILERIFSTIFTTNDVHMYYKVCSMCQPLLDGVTKNMF</sequence>
<dbReference type="Pfam" id="PF25992">
    <property type="entry name" value="Ig_TM7SF3_N"/>
    <property type="match status" value="1"/>
</dbReference>
<dbReference type="GO" id="GO:0043069">
    <property type="term" value="P:negative regulation of programmed cell death"/>
    <property type="evidence" value="ECO:0007669"/>
    <property type="project" value="TreeGrafter"/>
</dbReference>
<evidence type="ECO:0000313" key="1">
    <source>
        <dbReference type="EMBL" id="GFG30844.1"/>
    </source>
</evidence>
<dbReference type="InterPro" id="IPR042502">
    <property type="entry name" value="TM7SF3"/>
</dbReference>
<gene>
    <name evidence="1" type="ORF">Cfor_10259</name>
</gene>
<dbReference type="EMBL" id="BLKM01000258">
    <property type="protein sequence ID" value="GFG30844.1"/>
    <property type="molecule type" value="Genomic_DNA"/>
</dbReference>
<protein>
    <submittedName>
        <fullName evidence="1">Uncharacterized protein</fullName>
    </submittedName>
</protein>
<proteinExistence type="predicted"/>
<dbReference type="OrthoDB" id="5967337at2759"/>
<comment type="caution">
    <text evidence="1">The sequence shown here is derived from an EMBL/GenBank/DDBJ whole genome shotgun (WGS) entry which is preliminary data.</text>
</comment>